<organism evidence="2 3">
    <name type="scientific">Thermovirga lienii (strain ATCC BAA-1197 / DSM 17291 / Cas60314)</name>
    <dbReference type="NCBI Taxonomy" id="580340"/>
    <lineage>
        <taxon>Bacteria</taxon>
        <taxon>Thermotogati</taxon>
        <taxon>Synergistota</taxon>
        <taxon>Synergistia</taxon>
        <taxon>Synergistales</taxon>
        <taxon>Thermovirgaceae</taxon>
        <taxon>Thermovirga</taxon>
    </lineage>
</organism>
<gene>
    <name evidence="2" type="ordered locus">Tlie_0512</name>
</gene>
<dbReference type="Gene3D" id="3.40.190.10">
    <property type="entry name" value="Periplasmic binding protein-like II"/>
    <property type="match status" value="2"/>
</dbReference>
<evidence type="ECO:0000313" key="3">
    <source>
        <dbReference type="Proteomes" id="UP000005868"/>
    </source>
</evidence>
<dbReference type="CDD" id="cd13520">
    <property type="entry name" value="PBP2_TAXI_TRAP"/>
    <property type="match status" value="1"/>
</dbReference>
<keyword evidence="1" id="KW-0732">Signal</keyword>
<feature type="signal peptide" evidence="1">
    <location>
        <begin position="1"/>
        <end position="24"/>
    </location>
</feature>
<dbReference type="AlphaFoldDB" id="G7V811"/>
<dbReference type="KEGG" id="tli:Tlie_0512"/>
<dbReference type="Proteomes" id="UP000005868">
    <property type="component" value="Chromosome"/>
</dbReference>
<name>G7V811_THELD</name>
<dbReference type="PANTHER" id="PTHR42941:SF1">
    <property type="entry name" value="SLL1037 PROTEIN"/>
    <property type="match status" value="1"/>
</dbReference>
<dbReference type="eggNOG" id="COG2358">
    <property type="taxonomic scope" value="Bacteria"/>
</dbReference>
<sequence>MKKKALMTVMALLLVGCFAFSAGAVEFVTIVTGSTGGTYYPVGTILANHFNQKLLKSGYKFSAQSSGGTTENLDMLKKSEAQMAIAMCNLTGFAYTGTNRYEGKPNPNLRYVIGLWPEVSQFVYAKSSGIKGWSDLKGKKIAVGPAASGTEFSTRTILKAVAGLTFDDITPEYLGYSEASQALQNGRIDAALLEAGYPTSAVTELYAGKTEVDMLIFDDEAKKKLFEAAPWYAPVTVPAGTYPKQDKDLPLVGVKCALLAHPDVKEEVVYNALKVIYEDREDLLKEHAVFYKVDFENPLAGLYGAPLHPGAVKFFKEKGLNIPEELLPPEMK</sequence>
<dbReference type="InterPro" id="IPR011852">
    <property type="entry name" value="TRAP_TAXI"/>
</dbReference>
<protein>
    <submittedName>
        <fullName evidence="2">TRAP transporter solute receptor, TAXI family</fullName>
    </submittedName>
</protein>
<accession>G7V811</accession>
<dbReference type="SUPFAM" id="SSF53850">
    <property type="entry name" value="Periplasmic binding protein-like II"/>
    <property type="match status" value="1"/>
</dbReference>
<dbReference type="Pfam" id="PF16868">
    <property type="entry name" value="NMT1_3"/>
    <property type="match status" value="1"/>
</dbReference>
<reference evidence="2 3" key="2">
    <citation type="journal article" date="2012" name="Stand. Genomic Sci.">
        <title>Genome sequence of the moderately thermophilic, amino-acid-degrading and sulfur-reducing bacterium Thermovirga lienii type strain (Cas60314(T)).</title>
        <authorList>
            <person name="Goker M."/>
            <person name="Saunders E."/>
            <person name="Lapidus A."/>
            <person name="Nolan M."/>
            <person name="Lucas S."/>
            <person name="Hammon N."/>
            <person name="Deshpande S."/>
            <person name="Cheng J.F."/>
            <person name="Han C."/>
            <person name="Tapia R."/>
            <person name="Goodwin L.A."/>
            <person name="Pitluck S."/>
            <person name="Liolios K."/>
            <person name="Mavromatis K."/>
            <person name="Pagani I."/>
            <person name="Ivanova N."/>
            <person name="Mikhailova N."/>
            <person name="Pati A."/>
            <person name="Chen A."/>
            <person name="Palaniappan K."/>
            <person name="Land M."/>
            <person name="Chang Y.J."/>
            <person name="Jeffries C.D."/>
            <person name="Brambilla E.M."/>
            <person name="Rohde M."/>
            <person name="Spring S."/>
            <person name="Detter J.C."/>
            <person name="Woyke T."/>
            <person name="Bristow J."/>
            <person name="Eisen J.A."/>
            <person name="Markowitz V."/>
            <person name="Hugenholtz P."/>
            <person name="Kyrpides N.C."/>
            <person name="Klenk H.P."/>
        </authorList>
    </citation>
    <scope>NUCLEOTIDE SEQUENCE [LARGE SCALE GENOMIC DNA]</scope>
    <source>
        <strain evidence="3">ATCC BAA-1197 / DSM 17291 / Cas60314</strain>
    </source>
</reference>
<dbReference type="PANTHER" id="PTHR42941">
    <property type="entry name" value="SLL1037 PROTEIN"/>
    <property type="match status" value="1"/>
</dbReference>
<keyword evidence="2" id="KW-0675">Receptor</keyword>
<proteinExistence type="predicted"/>
<dbReference type="EMBL" id="CP003096">
    <property type="protein sequence ID" value="AER66247.1"/>
    <property type="molecule type" value="Genomic_DNA"/>
</dbReference>
<reference evidence="3" key="1">
    <citation type="submission" date="2011-10" db="EMBL/GenBank/DDBJ databases">
        <title>The complete genome of chromosome of Thermovirga lienii DSM 17291.</title>
        <authorList>
            <consortium name="US DOE Joint Genome Institute (JGI-PGF)"/>
            <person name="Lucas S."/>
            <person name="Copeland A."/>
            <person name="Lapidus A."/>
            <person name="Glavina del Rio T."/>
            <person name="Dalin E."/>
            <person name="Tice H."/>
            <person name="Bruce D."/>
            <person name="Goodwin L."/>
            <person name="Pitluck S."/>
            <person name="Peters L."/>
            <person name="Mikhailova N."/>
            <person name="Saunders E."/>
            <person name="Kyrpides N."/>
            <person name="Mavromatis K."/>
            <person name="Ivanova N."/>
            <person name="Last F.I."/>
            <person name="Brettin T."/>
            <person name="Detter J.C."/>
            <person name="Han C."/>
            <person name="Larimer F."/>
            <person name="Land M."/>
            <person name="Hauser L."/>
            <person name="Markowitz V."/>
            <person name="Cheng J.-F."/>
            <person name="Hugenholtz P."/>
            <person name="Woyke T."/>
            <person name="Wu D."/>
            <person name="Spring S."/>
            <person name="Schroeder M."/>
            <person name="Brambilla E.-M."/>
            <person name="Klenk H.-P."/>
            <person name="Eisen J.A."/>
        </authorList>
    </citation>
    <scope>NUCLEOTIDE SEQUENCE [LARGE SCALE GENOMIC DNA]</scope>
    <source>
        <strain evidence="3">ATCC BAA-1197 / DSM 17291 / Cas60314</strain>
    </source>
</reference>
<dbReference type="HOGENOM" id="CLU_033215_0_2_0"/>
<dbReference type="PROSITE" id="PS51257">
    <property type="entry name" value="PROKAR_LIPOPROTEIN"/>
    <property type="match status" value="1"/>
</dbReference>
<dbReference type="NCBIfam" id="TIGR02122">
    <property type="entry name" value="TRAP_TAXI"/>
    <property type="match status" value="1"/>
</dbReference>
<evidence type="ECO:0000313" key="2">
    <source>
        <dbReference type="EMBL" id="AER66247.1"/>
    </source>
</evidence>
<dbReference type="STRING" id="580340.Tlie_0512"/>
<keyword evidence="3" id="KW-1185">Reference proteome</keyword>
<evidence type="ECO:0000256" key="1">
    <source>
        <dbReference type="SAM" id="SignalP"/>
    </source>
</evidence>
<feature type="chain" id="PRO_5003504509" evidence="1">
    <location>
        <begin position="25"/>
        <end position="332"/>
    </location>
</feature>